<comment type="caution">
    <text evidence="2">The sequence shown here is derived from an EMBL/GenBank/DDBJ whole genome shotgun (WGS) entry which is preliminary data.</text>
</comment>
<evidence type="ECO:0000256" key="1">
    <source>
        <dbReference type="SAM" id="MobiDB-lite"/>
    </source>
</evidence>
<gene>
    <name evidence="2" type="ORF">ACFOUW_14380</name>
</gene>
<evidence type="ECO:0000313" key="2">
    <source>
        <dbReference type="EMBL" id="MFC3762026.1"/>
    </source>
</evidence>
<organism evidence="2 3">
    <name type="scientific">Tenggerimyces flavus</name>
    <dbReference type="NCBI Taxonomy" id="1708749"/>
    <lineage>
        <taxon>Bacteria</taxon>
        <taxon>Bacillati</taxon>
        <taxon>Actinomycetota</taxon>
        <taxon>Actinomycetes</taxon>
        <taxon>Propionibacteriales</taxon>
        <taxon>Nocardioidaceae</taxon>
        <taxon>Tenggerimyces</taxon>
    </lineage>
</organism>
<sequence>MTPIEAERLAYAINSLRPDWPRSSLQTLFAKHLAKRTLHDAAVAMVWVATDPATQTPGRVLENGPWWGASLTTTSEAERHPSAQTYVPPTEPCDLCGRTRRQCEQRSNGTHEYRPRQEFKRVGAYERGLTKARAAIGAPVAPTTDDESETP</sequence>
<dbReference type="RefSeq" id="WP_205120574.1">
    <property type="nucleotide sequence ID" value="NZ_JAFBCM010000001.1"/>
</dbReference>
<feature type="region of interest" description="Disordered" evidence="1">
    <location>
        <begin position="132"/>
        <end position="151"/>
    </location>
</feature>
<keyword evidence="3" id="KW-1185">Reference proteome</keyword>
<dbReference type="EMBL" id="JBHRZH010000012">
    <property type="protein sequence ID" value="MFC3762026.1"/>
    <property type="molecule type" value="Genomic_DNA"/>
</dbReference>
<proteinExistence type="predicted"/>
<protein>
    <submittedName>
        <fullName evidence="2">Uncharacterized protein</fullName>
    </submittedName>
</protein>
<dbReference type="Proteomes" id="UP001595699">
    <property type="component" value="Unassembled WGS sequence"/>
</dbReference>
<name>A0ABV7Y9N2_9ACTN</name>
<accession>A0ABV7Y9N2</accession>
<reference evidence="3" key="1">
    <citation type="journal article" date="2019" name="Int. J. Syst. Evol. Microbiol.">
        <title>The Global Catalogue of Microorganisms (GCM) 10K type strain sequencing project: providing services to taxonomists for standard genome sequencing and annotation.</title>
        <authorList>
            <consortium name="The Broad Institute Genomics Platform"/>
            <consortium name="The Broad Institute Genome Sequencing Center for Infectious Disease"/>
            <person name="Wu L."/>
            <person name="Ma J."/>
        </authorList>
    </citation>
    <scope>NUCLEOTIDE SEQUENCE [LARGE SCALE GENOMIC DNA]</scope>
    <source>
        <strain evidence="3">CGMCC 4.7241</strain>
    </source>
</reference>
<evidence type="ECO:0000313" key="3">
    <source>
        <dbReference type="Proteomes" id="UP001595699"/>
    </source>
</evidence>